<evidence type="ECO:0000313" key="2">
    <source>
        <dbReference type="Proteomes" id="UP001500067"/>
    </source>
</evidence>
<protein>
    <recommendedName>
        <fullName evidence="3">Hemoglobin</fullName>
    </recommendedName>
</protein>
<keyword evidence="2" id="KW-1185">Reference proteome</keyword>
<dbReference type="SUPFAM" id="SSF46458">
    <property type="entry name" value="Globin-like"/>
    <property type="match status" value="1"/>
</dbReference>
<dbReference type="CDD" id="cd08916">
    <property type="entry name" value="TrHb3_P"/>
    <property type="match status" value="1"/>
</dbReference>
<comment type="caution">
    <text evidence="1">The sequence shown here is derived from an EMBL/GenBank/DDBJ whole genome shotgun (WGS) entry which is preliminary data.</text>
</comment>
<proteinExistence type="predicted"/>
<dbReference type="Proteomes" id="UP001500067">
    <property type="component" value="Unassembled WGS sequence"/>
</dbReference>
<evidence type="ECO:0008006" key="3">
    <source>
        <dbReference type="Google" id="ProtNLM"/>
    </source>
</evidence>
<dbReference type="InterPro" id="IPR009050">
    <property type="entry name" value="Globin-like_sf"/>
</dbReference>
<reference evidence="2" key="1">
    <citation type="journal article" date="2019" name="Int. J. Syst. Evol. Microbiol.">
        <title>The Global Catalogue of Microorganisms (GCM) 10K type strain sequencing project: providing services to taxonomists for standard genome sequencing and annotation.</title>
        <authorList>
            <consortium name="The Broad Institute Genomics Platform"/>
            <consortium name="The Broad Institute Genome Sequencing Center for Infectious Disease"/>
            <person name="Wu L."/>
            <person name="Ma J."/>
        </authorList>
    </citation>
    <scope>NUCLEOTIDE SEQUENCE [LARGE SCALE GENOMIC DNA]</scope>
    <source>
        <strain evidence="2">JCM 32105</strain>
    </source>
</reference>
<dbReference type="InterPro" id="IPR012292">
    <property type="entry name" value="Globin/Proto"/>
</dbReference>
<accession>A0ABP8NME5</accession>
<dbReference type="EMBL" id="BAABFA010000018">
    <property type="protein sequence ID" value="GAA4467763.1"/>
    <property type="molecule type" value="Genomic_DNA"/>
</dbReference>
<name>A0ABP8NME5_9BACT</name>
<gene>
    <name evidence="1" type="ORF">GCM10023093_24110</name>
</gene>
<dbReference type="Gene3D" id="1.10.490.10">
    <property type="entry name" value="Globins"/>
    <property type="match status" value="1"/>
</dbReference>
<organism evidence="1 2">
    <name type="scientific">Nemorincola caseinilytica</name>
    <dbReference type="NCBI Taxonomy" id="2054315"/>
    <lineage>
        <taxon>Bacteria</taxon>
        <taxon>Pseudomonadati</taxon>
        <taxon>Bacteroidota</taxon>
        <taxon>Chitinophagia</taxon>
        <taxon>Chitinophagales</taxon>
        <taxon>Chitinophagaceae</taxon>
        <taxon>Nemorincola</taxon>
    </lineage>
</organism>
<sequence length="133" mass="15640">MNMNDITNRTDIEHLIDTFYSKVRKDDLLGPIFDTIIGNDWSHHLPIMYKFWDMVLFSAPGYAGSPVRKHTDIDKKMPMDRPHFDRWLAIWIETVDEMFVGEYADMAKNKASLMANLIHMKIQMSREGFETLN</sequence>
<evidence type="ECO:0000313" key="1">
    <source>
        <dbReference type="EMBL" id="GAA4467763.1"/>
    </source>
</evidence>